<dbReference type="CDD" id="cd14688">
    <property type="entry name" value="bZIP_YAP"/>
    <property type="match status" value="1"/>
</dbReference>
<dbReference type="PANTHER" id="PTHR38116">
    <property type="entry name" value="CHROMOSOME 7, WHOLE GENOME SHOTGUN SEQUENCE"/>
    <property type="match status" value="1"/>
</dbReference>
<evidence type="ECO:0000259" key="2">
    <source>
        <dbReference type="PROSITE" id="PS00036"/>
    </source>
</evidence>
<dbReference type="Gene3D" id="1.20.5.170">
    <property type="match status" value="1"/>
</dbReference>
<reference evidence="3 4" key="1">
    <citation type="submission" date="2024-01" db="EMBL/GenBank/DDBJ databases">
        <title>Complete genome of Cladobotryum mycophilum ATHUM6906.</title>
        <authorList>
            <person name="Christinaki A.C."/>
            <person name="Myridakis A.I."/>
            <person name="Kouvelis V.N."/>
        </authorList>
    </citation>
    <scope>NUCLEOTIDE SEQUENCE [LARGE SCALE GENOMIC DNA]</scope>
    <source>
        <strain evidence="3 4">ATHUM6906</strain>
    </source>
</reference>
<comment type="caution">
    <text evidence="3">The sequence shown here is derived from an EMBL/GenBank/DDBJ whole genome shotgun (WGS) entry which is preliminary data.</text>
</comment>
<evidence type="ECO:0000256" key="1">
    <source>
        <dbReference type="SAM" id="MobiDB-lite"/>
    </source>
</evidence>
<dbReference type="PROSITE" id="PS00036">
    <property type="entry name" value="BZIP_BASIC"/>
    <property type="match status" value="1"/>
</dbReference>
<feature type="region of interest" description="Disordered" evidence="1">
    <location>
        <begin position="1"/>
        <end position="20"/>
    </location>
</feature>
<accession>A0ABR0SSD3</accession>
<sequence>MSSVQTSDEKENRRLRNRLSQQAFRRRQAQYIRQLQTQVNSASGQESDIIRDLQNENTNLRNQLVEVQSKLSRIIVTMQGLSGSITTVLDGCVEGNPDGNEVESGETEFSLFTEDHPVASVNGVPRAVLPALDTIQTSIILDSSPAQLITSTSTLETGFPDGASFPQQIPNIWTFEYQMGTEPYNDALLRSQLHSLMLGKQWTATNSPFSDHIQVLRSLLQSKLKRLPQAATSWNSTHQQVLMVLSLFNSITRPDAMAWYAKTKFYHVADLTTWQICPCPQTFDRVHPHYRPTNMQKQLPYPAVIDWIPFQTIRDRLIQNHAANPHIDQIFCDAVSSYAVESCMSDIIAGAPAVKAYLRVRDLLQLEFSATAESETSETDMLPAPNVEALFSSPTFSRAVFKHLNMDRGASYYKIDPAFFGKYPELYDPNADIMAQGVPLKPEVQLTLTYPPPVDDPTFQIYYSFIEFTINAQFNAEYI</sequence>
<dbReference type="SMART" id="SM00338">
    <property type="entry name" value="BRLZ"/>
    <property type="match status" value="1"/>
</dbReference>
<dbReference type="Proteomes" id="UP001338125">
    <property type="component" value="Unassembled WGS sequence"/>
</dbReference>
<gene>
    <name evidence="3" type="ORF">PT974_03233</name>
</gene>
<evidence type="ECO:0000313" key="4">
    <source>
        <dbReference type="Proteomes" id="UP001338125"/>
    </source>
</evidence>
<dbReference type="InterPro" id="IPR004827">
    <property type="entry name" value="bZIP"/>
</dbReference>
<dbReference type="InterPro" id="IPR046347">
    <property type="entry name" value="bZIP_sf"/>
</dbReference>
<feature type="domain" description="BZIP" evidence="2">
    <location>
        <begin position="13"/>
        <end position="27"/>
    </location>
</feature>
<dbReference type="InterPro" id="IPR021833">
    <property type="entry name" value="DUF3425"/>
</dbReference>
<name>A0ABR0SSD3_9HYPO</name>
<dbReference type="Pfam" id="PF11905">
    <property type="entry name" value="DUF3425"/>
    <property type="match status" value="1"/>
</dbReference>
<organism evidence="3 4">
    <name type="scientific">Cladobotryum mycophilum</name>
    <dbReference type="NCBI Taxonomy" id="491253"/>
    <lineage>
        <taxon>Eukaryota</taxon>
        <taxon>Fungi</taxon>
        <taxon>Dikarya</taxon>
        <taxon>Ascomycota</taxon>
        <taxon>Pezizomycotina</taxon>
        <taxon>Sordariomycetes</taxon>
        <taxon>Hypocreomycetidae</taxon>
        <taxon>Hypocreales</taxon>
        <taxon>Hypocreaceae</taxon>
        <taxon>Cladobotryum</taxon>
    </lineage>
</organism>
<dbReference type="SUPFAM" id="SSF57959">
    <property type="entry name" value="Leucine zipper domain"/>
    <property type="match status" value="1"/>
</dbReference>
<keyword evidence="4" id="KW-1185">Reference proteome</keyword>
<dbReference type="EMBL" id="JAVFKD010000004">
    <property type="protein sequence ID" value="KAK5994847.1"/>
    <property type="molecule type" value="Genomic_DNA"/>
</dbReference>
<proteinExistence type="predicted"/>
<dbReference type="PANTHER" id="PTHR38116:SF9">
    <property type="entry name" value="BZIP DOMAIN-CONTAINING PROTEIN"/>
    <property type="match status" value="1"/>
</dbReference>
<protein>
    <recommendedName>
        <fullName evidence="2">BZIP domain-containing protein</fullName>
    </recommendedName>
</protein>
<evidence type="ECO:0000313" key="3">
    <source>
        <dbReference type="EMBL" id="KAK5994847.1"/>
    </source>
</evidence>